<proteinExistence type="predicted"/>
<dbReference type="EMBL" id="JAUOQO010000426">
    <property type="protein sequence ID" value="MDO6575265.1"/>
    <property type="molecule type" value="Genomic_DNA"/>
</dbReference>
<dbReference type="InterPro" id="IPR011004">
    <property type="entry name" value="Trimer_LpxA-like_sf"/>
</dbReference>
<evidence type="ECO:0000313" key="2">
    <source>
        <dbReference type="Proteomes" id="UP001170310"/>
    </source>
</evidence>
<dbReference type="AlphaFoldDB" id="A0AAW7YWY4"/>
<evidence type="ECO:0000313" key="1">
    <source>
        <dbReference type="EMBL" id="MDO6575265.1"/>
    </source>
</evidence>
<feature type="non-terminal residue" evidence="1">
    <location>
        <position position="1"/>
    </location>
</feature>
<reference evidence="1" key="1">
    <citation type="submission" date="2023-07" db="EMBL/GenBank/DDBJ databases">
        <title>Genome content predicts the carbon catabolic preferences of heterotrophic bacteria.</title>
        <authorList>
            <person name="Gralka M."/>
        </authorList>
    </citation>
    <scope>NUCLEOTIDE SEQUENCE</scope>
    <source>
        <strain evidence="1">E2R20</strain>
    </source>
</reference>
<sequence>VVTKDIPANVVAVGNPCKVLREIGEHDKQFYYKKLRF</sequence>
<gene>
    <name evidence="1" type="ORF">Q4528_14205</name>
</gene>
<dbReference type="Proteomes" id="UP001170310">
    <property type="component" value="Unassembled WGS sequence"/>
</dbReference>
<name>A0AAW7YWY4_9STAP</name>
<organism evidence="1 2">
    <name type="scientific">Staphylococcus pasteuri_A</name>
    <dbReference type="NCBI Taxonomy" id="3062664"/>
    <lineage>
        <taxon>Bacteria</taxon>
        <taxon>Bacillati</taxon>
        <taxon>Bacillota</taxon>
        <taxon>Bacilli</taxon>
        <taxon>Bacillales</taxon>
        <taxon>Staphylococcaceae</taxon>
        <taxon>Staphylococcus</taxon>
    </lineage>
</organism>
<accession>A0AAW7YWY4</accession>
<dbReference type="Gene3D" id="2.160.10.10">
    <property type="entry name" value="Hexapeptide repeat proteins"/>
    <property type="match status" value="1"/>
</dbReference>
<protein>
    <submittedName>
        <fullName evidence="1">Sugar O-acetyltransferase</fullName>
    </submittedName>
</protein>
<keyword evidence="2" id="KW-1185">Reference proteome</keyword>
<dbReference type="SUPFAM" id="SSF51161">
    <property type="entry name" value="Trimeric LpxA-like enzymes"/>
    <property type="match status" value="1"/>
</dbReference>
<comment type="caution">
    <text evidence="1">The sequence shown here is derived from an EMBL/GenBank/DDBJ whole genome shotgun (WGS) entry which is preliminary data.</text>
</comment>